<dbReference type="SUPFAM" id="SSF63748">
    <property type="entry name" value="Tudor/PWWP/MBT"/>
    <property type="match status" value="1"/>
</dbReference>
<feature type="compositionally biased region" description="Basic and acidic residues" evidence="5">
    <location>
        <begin position="656"/>
        <end position="666"/>
    </location>
</feature>
<feature type="region of interest" description="Disordered" evidence="5">
    <location>
        <begin position="325"/>
        <end position="470"/>
    </location>
</feature>
<evidence type="ECO:0000313" key="7">
    <source>
        <dbReference type="EMBL" id="GAA0186855.1"/>
    </source>
</evidence>
<dbReference type="GO" id="GO:0035098">
    <property type="term" value="C:ESC/E(Z) complex"/>
    <property type="evidence" value="ECO:0007669"/>
    <property type="project" value="UniProtKB-ARBA"/>
</dbReference>
<feature type="domain" description="PWWP" evidence="6">
    <location>
        <begin position="98"/>
        <end position="159"/>
    </location>
</feature>
<dbReference type="PROSITE" id="PS50812">
    <property type="entry name" value="PWWP"/>
    <property type="match status" value="1"/>
</dbReference>
<protein>
    <recommendedName>
        <fullName evidence="6">PWWP domain-containing protein</fullName>
    </recommendedName>
</protein>
<keyword evidence="2" id="KW-0804">Transcription</keyword>
<comment type="caution">
    <text evidence="7">The sequence shown here is derived from an EMBL/GenBank/DDBJ whole genome shotgun (WGS) entry which is preliminary data.</text>
</comment>
<feature type="compositionally biased region" description="Basic and acidic residues" evidence="5">
    <location>
        <begin position="291"/>
        <end position="306"/>
    </location>
</feature>
<dbReference type="Proteomes" id="UP001454036">
    <property type="component" value="Unassembled WGS sequence"/>
</dbReference>
<feature type="compositionally biased region" description="Basic residues" evidence="5">
    <location>
        <begin position="428"/>
        <end position="437"/>
    </location>
</feature>
<dbReference type="GO" id="GO:2000028">
    <property type="term" value="P:regulation of photoperiodism, flowering"/>
    <property type="evidence" value="ECO:0007669"/>
    <property type="project" value="UniProtKB-ARBA"/>
</dbReference>
<dbReference type="SMART" id="SM00293">
    <property type="entry name" value="PWWP"/>
    <property type="match status" value="1"/>
</dbReference>
<evidence type="ECO:0000256" key="4">
    <source>
        <dbReference type="ARBA" id="ARBA00060746"/>
    </source>
</evidence>
<comment type="similarity">
    <text evidence="4">Belongs to the PDP family.</text>
</comment>
<evidence type="ECO:0000256" key="2">
    <source>
        <dbReference type="ARBA" id="ARBA00023163"/>
    </source>
</evidence>
<dbReference type="AlphaFoldDB" id="A0AAV3S1R0"/>
<dbReference type="Gene3D" id="2.30.30.140">
    <property type="match status" value="1"/>
</dbReference>
<keyword evidence="1" id="KW-0805">Transcription regulation</keyword>
<dbReference type="EMBL" id="BAABME010014110">
    <property type="protein sequence ID" value="GAA0186855.1"/>
    <property type="molecule type" value="Genomic_DNA"/>
</dbReference>
<dbReference type="GO" id="GO:0006355">
    <property type="term" value="P:regulation of DNA-templated transcription"/>
    <property type="evidence" value="ECO:0007669"/>
    <property type="project" value="UniProtKB-ARBA"/>
</dbReference>
<dbReference type="PANTHER" id="PTHR10688">
    <property type="entry name" value="PWWP DOMAIN-CONTAINING PROTEIN"/>
    <property type="match status" value="1"/>
</dbReference>
<reference evidence="7 8" key="1">
    <citation type="submission" date="2024-01" db="EMBL/GenBank/DDBJ databases">
        <title>The complete chloroplast genome sequence of Lithospermum erythrorhizon: insights into the phylogenetic relationship among Boraginaceae species and the maternal lineages of purple gromwells.</title>
        <authorList>
            <person name="Okada T."/>
            <person name="Watanabe K."/>
        </authorList>
    </citation>
    <scope>NUCLEOTIDE SEQUENCE [LARGE SCALE GENOMIC DNA]</scope>
</reference>
<organism evidence="7 8">
    <name type="scientific">Lithospermum erythrorhizon</name>
    <name type="common">Purple gromwell</name>
    <name type="synonym">Lithospermum officinale var. erythrorhizon</name>
    <dbReference type="NCBI Taxonomy" id="34254"/>
    <lineage>
        <taxon>Eukaryota</taxon>
        <taxon>Viridiplantae</taxon>
        <taxon>Streptophyta</taxon>
        <taxon>Embryophyta</taxon>
        <taxon>Tracheophyta</taxon>
        <taxon>Spermatophyta</taxon>
        <taxon>Magnoliopsida</taxon>
        <taxon>eudicotyledons</taxon>
        <taxon>Gunneridae</taxon>
        <taxon>Pentapetalae</taxon>
        <taxon>asterids</taxon>
        <taxon>lamiids</taxon>
        <taxon>Boraginales</taxon>
        <taxon>Boraginaceae</taxon>
        <taxon>Boraginoideae</taxon>
        <taxon>Lithospermeae</taxon>
        <taxon>Lithospermum</taxon>
    </lineage>
</organism>
<dbReference type="InterPro" id="IPR000313">
    <property type="entry name" value="PWWP_dom"/>
</dbReference>
<name>A0AAV3S1R0_LITER</name>
<feature type="region of interest" description="Disordered" evidence="5">
    <location>
        <begin position="853"/>
        <end position="872"/>
    </location>
</feature>
<keyword evidence="8" id="KW-1185">Reference proteome</keyword>
<dbReference type="PANTHER" id="PTHR10688:SF5">
    <property type="entry name" value="PWWP DOMAIN-CONTAINING PROTEIN 1-RELATED"/>
    <property type="match status" value="1"/>
</dbReference>
<sequence length="1013" mass="110811">MSDNNDVSVVIDFAGSDEVRVSKEGNDDDFVVDDIKGEDDGSESIAKMNKNDDVVMKEFEEKGNGEMGAEDGYNSMLSMFDEYAREGNPWAVGYGYEIGDMVWGKVKSHPWWPGHIYNEDLASPSVKRSKREGHILVAFFGDSSYGWFELAELIPFEPNFDEKSRQTSSKTFVRAVEDAVDELNRRSWLGLACRCRNPYNFRPTTVDGSYAVDVGDNESGIFSVSQIKKARDNFRPREMLVFMKKLALTPMADGNKSINFVKHRASALAYRKAKFEEFDETYAQAFGAHPVRPDPKTAADLQKEPSRAPLSGPLVFAEALGKGKAAAKSAKPRDHVDRDRYLFKRRDEPHKVKARKAGKGQPPSEPTQLDRSSMSGRETSTSAENQVLQLTGVGDSSQSPSDQPTSATKSTGDNGMKLHVEDSESGPKKSKAKKRPAGKLLSEGSVPEKKKKKRKKEAGAEFSSDHNQIPMVSGGVGVSVVKTAGTMDQDSSTAEFKFEAGNQNNDDSKSVCVTSTVEGNLKEKQTEDDAALTTIPLDSMKTKQIDGSRNNEAELHKYIADLRALALNHFHCAGSLFVRNIFLKYRALVYQKSLVSLVPADADPSESRMSKLPSSAEVLDNHPTDHVKETLPVKPVKLLKPSSRAEDPTIGGRKRGSSDRQEEIAAKRKKKITTLKAMSTEKKSLQKASDAHRGEATGKLAALTSANPVRSESYKRTEPVVKLSDPTMLIMKFPPGAALPSLNELKAKFTRFGTLDASKTRIFWQSSQVRLVYLHRKQAESASKFASSVWNTNVRCSLRDLSADTLDSGQPKVEDAAISASNIRESGIEQRQMPKLAPPQPSSQLKSCLKKLPVDEGGSMSSGGNGSGRGTRVKFVLGGEESSNTEQLMVGSKNVNSNASFVEGAVSSSSSSSSTSHAMDFNSKNIQKVISSSQLPSVPLLPAQFPEASNNMFFNEGTSRNIPNFNIQPLAPPIMPRTPDNDITQQMISLLTKCSEVVSSLKGTLGYVPYHPL</sequence>
<dbReference type="Pfam" id="PF00855">
    <property type="entry name" value="PWWP"/>
    <property type="match status" value="1"/>
</dbReference>
<proteinExistence type="inferred from homology"/>
<evidence type="ECO:0000256" key="3">
    <source>
        <dbReference type="ARBA" id="ARBA00023242"/>
    </source>
</evidence>
<feature type="region of interest" description="Disordered" evidence="5">
    <location>
        <begin position="640"/>
        <end position="666"/>
    </location>
</feature>
<gene>
    <name evidence="7" type="ORF">LIER_34143</name>
</gene>
<feature type="compositionally biased region" description="Gly residues" evidence="5">
    <location>
        <begin position="860"/>
        <end position="869"/>
    </location>
</feature>
<keyword evidence="3" id="KW-0539">Nucleus</keyword>
<evidence type="ECO:0000259" key="6">
    <source>
        <dbReference type="PROSITE" id="PS50812"/>
    </source>
</evidence>
<evidence type="ECO:0000313" key="8">
    <source>
        <dbReference type="Proteomes" id="UP001454036"/>
    </source>
</evidence>
<dbReference type="CDD" id="cd05162">
    <property type="entry name" value="PWWP"/>
    <property type="match status" value="1"/>
</dbReference>
<feature type="region of interest" description="Disordered" evidence="5">
    <location>
        <begin position="825"/>
        <end position="845"/>
    </location>
</feature>
<feature type="compositionally biased region" description="Polar residues" evidence="5">
    <location>
        <begin position="366"/>
        <end position="389"/>
    </location>
</feature>
<dbReference type="FunFam" id="2.30.30.140:FF:000115">
    <property type="entry name" value="Tudor/PWWP/MBT superfamily protein"/>
    <property type="match status" value="1"/>
</dbReference>
<evidence type="ECO:0000256" key="1">
    <source>
        <dbReference type="ARBA" id="ARBA00023015"/>
    </source>
</evidence>
<dbReference type="InterPro" id="IPR052657">
    <property type="entry name" value="PDP_family_Arabidopsis"/>
</dbReference>
<evidence type="ECO:0000256" key="5">
    <source>
        <dbReference type="SAM" id="MobiDB-lite"/>
    </source>
</evidence>
<feature type="region of interest" description="Disordered" evidence="5">
    <location>
        <begin position="288"/>
        <end position="310"/>
    </location>
</feature>
<accession>A0AAV3S1R0</accession>
<feature type="compositionally biased region" description="Basic and acidic residues" evidence="5">
    <location>
        <begin position="416"/>
        <end position="427"/>
    </location>
</feature>
<feature type="compositionally biased region" description="Low complexity" evidence="5">
    <location>
        <begin position="395"/>
        <end position="408"/>
    </location>
</feature>
<feature type="compositionally biased region" description="Basic and acidic residues" evidence="5">
    <location>
        <begin position="331"/>
        <end position="351"/>
    </location>
</feature>